<dbReference type="InterPro" id="IPR043461">
    <property type="entry name" value="LpxH-like"/>
</dbReference>
<evidence type="ECO:0000256" key="3">
    <source>
        <dbReference type="ARBA" id="ARBA00022519"/>
    </source>
</evidence>
<feature type="binding site" evidence="10">
    <location>
        <position position="114"/>
    </location>
    <ligand>
        <name>Mn(2+)</name>
        <dbReference type="ChEBI" id="CHEBI:29035"/>
        <label>2</label>
    </ligand>
</feature>
<evidence type="ECO:0000259" key="11">
    <source>
        <dbReference type="Pfam" id="PF00149"/>
    </source>
</evidence>
<dbReference type="EC" id="3.6.1.54" evidence="10"/>
<feature type="binding site" evidence="10">
    <location>
        <begin position="79"/>
        <end position="80"/>
    </location>
    <ligand>
        <name>substrate</name>
    </ligand>
</feature>
<dbReference type="NCBIfam" id="TIGR01854">
    <property type="entry name" value="lipid_A_lpxH"/>
    <property type="match status" value="1"/>
</dbReference>
<feature type="binding site" evidence="10">
    <location>
        <position position="12"/>
    </location>
    <ligand>
        <name>Mn(2+)</name>
        <dbReference type="ChEBI" id="CHEBI:29035"/>
        <label>1</label>
    </ligand>
</feature>
<proteinExistence type="inferred from homology"/>
<evidence type="ECO:0000256" key="8">
    <source>
        <dbReference type="ARBA" id="ARBA00023136"/>
    </source>
</evidence>
<comment type="caution">
    <text evidence="10">Lacks conserved residue(s) required for the propagation of feature annotation.</text>
</comment>
<feature type="binding site" evidence="10">
    <location>
        <position position="122"/>
    </location>
    <ligand>
        <name>substrate</name>
    </ligand>
</feature>
<dbReference type="Pfam" id="PF00149">
    <property type="entry name" value="Metallophos"/>
    <property type="match status" value="1"/>
</dbReference>
<comment type="catalytic activity">
    <reaction evidence="10">
        <text>UDP-2-N,3-O-bis[(3R)-3-hydroxytetradecanoyl]-alpha-D-glucosamine + H2O = 2-N,3-O-bis[(3R)-3-hydroxytetradecanoyl]-alpha-D-glucosaminyl 1-phosphate + UMP + 2 H(+)</text>
        <dbReference type="Rhea" id="RHEA:25213"/>
        <dbReference type="ChEBI" id="CHEBI:15377"/>
        <dbReference type="ChEBI" id="CHEBI:15378"/>
        <dbReference type="ChEBI" id="CHEBI:57865"/>
        <dbReference type="ChEBI" id="CHEBI:57957"/>
        <dbReference type="ChEBI" id="CHEBI:78847"/>
        <dbReference type="EC" id="3.6.1.54"/>
    </reaction>
</comment>
<evidence type="ECO:0000256" key="9">
    <source>
        <dbReference type="ARBA" id="ARBA00023211"/>
    </source>
</evidence>
<organism evidence="12 13">
    <name type="scientific">Halorhodospira neutriphila</name>
    <dbReference type="NCBI Taxonomy" id="168379"/>
    <lineage>
        <taxon>Bacteria</taxon>
        <taxon>Pseudomonadati</taxon>
        <taxon>Pseudomonadota</taxon>
        <taxon>Gammaproteobacteria</taxon>
        <taxon>Chromatiales</taxon>
        <taxon>Ectothiorhodospiraceae</taxon>
        <taxon>Halorhodospira</taxon>
    </lineage>
</organism>
<dbReference type="PANTHER" id="PTHR34990">
    <property type="entry name" value="UDP-2,3-DIACYLGLUCOSAMINE HYDROLASE-RELATED"/>
    <property type="match status" value="1"/>
</dbReference>
<protein>
    <recommendedName>
        <fullName evidence="10">UDP-2,3-diacylglucosamine hydrolase</fullName>
        <ecNumber evidence="10">3.6.1.54</ecNumber>
    </recommendedName>
    <alternativeName>
        <fullName evidence="10">UDP-2,3-diacylglucosamine diphosphatase</fullName>
    </alternativeName>
</protein>
<feature type="binding site" evidence="10">
    <location>
        <position position="195"/>
    </location>
    <ligand>
        <name>substrate</name>
    </ligand>
</feature>
<comment type="pathway">
    <text evidence="10">Glycolipid biosynthesis; lipid IV(A) biosynthesis; lipid IV(A) from (3R)-3-hydroxytetradecanoyl-[acyl-carrier-protein] and UDP-N-acetyl-alpha-D-glucosamine: step 4/6.</text>
</comment>
<dbReference type="NCBIfam" id="NF003743">
    <property type="entry name" value="PRK05340.1"/>
    <property type="match status" value="1"/>
</dbReference>
<reference evidence="12 13" key="1">
    <citation type="journal article" date="2020" name="Microorganisms">
        <title>Osmotic Adaptation and Compatible Solute Biosynthesis of Phototrophic Bacteria as Revealed from Genome Analyses.</title>
        <authorList>
            <person name="Imhoff J.F."/>
            <person name="Rahn T."/>
            <person name="Kunzel S."/>
            <person name="Keller A."/>
            <person name="Neulinger S.C."/>
        </authorList>
    </citation>
    <scope>NUCLEOTIDE SEQUENCE [LARGE SCALE GENOMIC DNA]</scope>
    <source>
        <strain evidence="12 13">DSM 15116</strain>
    </source>
</reference>
<keyword evidence="6 10" id="KW-0378">Hydrolase</keyword>
<dbReference type="SUPFAM" id="SSF56300">
    <property type="entry name" value="Metallo-dependent phosphatases"/>
    <property type="match status" value="1"/>
</dbReference>
<keyword evidence="4 10" id="KW-0441">Lipid A biosynthesis</keyword>
<evidence type="ECO:0000256" key="10">
    <source>
        <dbReference type="HAMAP-Rule" id="MF_00575"/>
    </source>
</evidence>
<keyword evidence="9 10" id="KW-0464">Manganese</keyword>
<keyword evidence="7 10" id="KW-0443">Lipid metabolism</keyword>
<feature type="binding site" evidence="10">
    <location>
        <position position="160"/>
    </location>
    <ligand>
        <name>substrate</name>
    </ligand>
</feature>
<feature type="binding site" evidence="10">
    <location>
        <position position="79"/>
    </location>
    <ligand>
        <name>Mn(2+)</name>
        <dbReference type="ChEBI" id="CHEBI:29035"/>
        <label>2</label>
    </ligand>
</feature>
<dbReference type="PANTHER" id="PTHR34990:SF1">
    <property type="entry name" value="UDP-2,3-DIACYLGLUCOSAMINE HYDROLASE"/>
    <property type="match status" value="1"/>
</dbReference>
<evidence type="ECO:0000313" key="13">
    <source>
        <dbReference type="Proteomes" id="UP000738126"/>
    </source>
</evidence>
<comment type="cofactor">
    <cofactor evidence="10">
        <name>Mn(2+)</name>
        <dbReference type="ChEBI" id="CHEBI:29035"/>
    </cofactor>
    <text evidence="10">Binds 2 Mn(2+) ions per subunit in a binuclear metal center.</text>
</comment>
<dbReference type="HAMAP" id="MF_00575">
    <property type="entry name" value="LpxH"/>
    <property type="match status" value="1"/>
</dbReference>
<feature type="binding site" evidence="10">
    <location>
        <position position="10"/>
    </location>
    <ligand>
        <name>Mn(2+)</name>
        <dbReference type="ChEBI" id="CHEBI:29035"/>
        <label>1</label>
    </ligand>
</feature>
<keyword evidence="3 10" id="KW-0997">Cell inner membrane</keyword>
<dbReference type="RefSeq" id="WP_200256852.1">
    <property type="nucleotide sequence ID" value="NZ_NRSH01000023.1"/>
</dbReference>
<dbReference type="InterPro" id="IPR010138">
    <property type="entry name" value="UDP-diacylglucosamine_Hdrlase"/>
</dbReference>
<dbReference type="CDD" id="cd07398">
    <property type="entry name" value="MPP_YbbF-LpxH"/>
    <property type="match status" value="1"/>
</dbReference>
<evidence type="ECO:0000256" key="7">
    <source>
        <dbReference type="ARBA" id="ARBA00023098"/>
    </source>
</evidence>
<dbReference type="Gene3D" id="3.60.21.10">
    <property type="match status" value="1"/>
</dbReference>
<feature type="binding site" evidence="10">
    <location>
        <position position="197"/>
    </location>
    <ligand>
        <name>Mn(2+)</name>
        <dbReference type="ChEBI" id="CHEBI:29035"/>
        <label>1</label>
    </ligand>
</feature>
<comment type="similarity">
    <text evidence="10">Belongs to the LpxH family.</text>
</comment>
<dbReference type="EMBL" id="NRSH01000023">
    <property type="protein sequence ID" value="MBK1726087.1"/>
    <property type="molecule type" value="Genomic_DNA"/>
</dbReference>
<feature type="binding site" evidence="10">
    <location>
        <position position="195"/>
    </location>
    <ligand>
        <name>Mn(2+)</name>
        <dbReference type="ChEBI" id="CHEBI:29035"/>
        <label>2</label>
    </ligand>
</feature>
<evidence type="ECO:0000256" key="2">
    <source>
        <dbReference type="ARBA" id="ARBA00022516"/>
    </source>
</evidence>
<dbReference type="InterPro" id="IPR029052">
    <property type="entry name" value="Metallo-depent_PP-like"/>
</dbReference>
<evidence type="ECO:0000313" key="12">
    <source>
        <dbReference type="EMBL" id="MBK1726087.1"/>
    </source>
</evidence>
<comment type="caution">
    <text evidence="12">The sequence shown here is derived from an EMBL/GenBank/DDBJ whole genome shotgun (WGS) entry which is preliminary data.</text>
</comment>
<accession>A0ABS1E4L3</accession>
<comment type="subcellular location">
    <subcellularLocation>
        <location evidence="10">Cell inner membrane</location>
        <topology evidence="10">Peripheral membrane protein</topology>
        <orientation evidence="10">Cytoplasmic side</orientation>
    </subcellularLocation>
</comment>
<sequence>MTQPILLIADLHLDPSRPAVTRTLQHFLEREAPGAAALYILGDLFEAWVGDDAVRGDEPEIAALRSAAEAAPLYIMPGNRDFLLGERFAELTGAQLLPDPSVAEIHGDPALLMHGDSLCTDDEEYMAFRATVRDPAWQAQFLALSVEERLAQARQARSTSAERGQALDEATMDVTGAAVDAAVAEHGARWLIHGHTHCPGVHELDTPFGPGQRYVLGDWFEQGSVLRCLPEEWRLEALPLEAE</sequence>
<evidence type="ECO:0000256" key="4">
    <source>
        <dbReference type="ARBA" id="ARBA00022556"/>
    </source>
</evidence>
<feature type="domain" description="Calcineurin-like phosphoesterase" evidence="11">
    <location>
        <begin position="4"/>
        <end position="199"/>
    </location>
</feature>
<dbReference type="Proteomes" id="UP000738126">
    <property type="component" value="Unassembled WGS sequence"/>
</dbReference>
<keyword evidence="8 10" id="KW-0472">Membrane</keyword>
<evidence type="ECO:0000256" key="5">
    <source>
        <dbReference type="ARBA" id="ARBA00022723"/>
    </source>
</evidence>
<feature type="binding site" evidence="10">
    <location>
        <position position="43"/>
    </location>
    <ligand>
        <name>Mn(2+)</name>
        <dbReference type="ChEBI" id="CHEBI:29035"/>
        <label>2</label>
    </ligand>
</feature>
<name>A0ABS1E4L3_9GAMM</name>
<gene>
    <name evidence="10" type="primary">lpxH</name>
    <name evidence="12" type="ORF">CKO13_03430</name>
</gene>
<keyword evidence="5 10" id="KW-0479">Metal-binding</keyword>
<evidence type="ECO:0000256" key="6">
    <source>
        <dbReference type="ARBA" id="ARBA00022801"/>
    </source>
</evidence>
<comment type="function">
    <text evidence="10">Hydrolyzes the pyrophosphate bond of UDP-2,3-diacylglucosamine to yield 2,3-diacylglucosamine 1-phosphate (lipid X) and UMP by catalyzing the attack of water at the alpha-P atom. Involved in the biosynthesis of lipid A, a phosphorylated glycolipid that anchors the lipopolysaccharide to the outer membrane of the cell.</text>
</comment>
<dbReference type="InterPro" id="IPR004843">
    <property type="entry name" value="Calcineurin-like_PHP"/>
</dbReference>
<keyword evidence="13" id="KW-1185">Reference proteome</keyword>
<feature type="binding site" evidence="10">
    <location>
        <position position="43"/>
    </location>
    <ligand>
        <name>Mn(2+)</name>
        <dbReference type="ChEBI" id="CHEBI:29035"/>
        <label>1</label>
    </ligand>
</feature>
<keyword evidence="2 10" id="KW-0444">Lipid biosynthesis</keyword>
<keyword evidence="1 10" id="KW-1003">Cell membrane</keyword>
<evidence type="ECO:0000256" key="1">
    <source>
        <dbReference type="ARBA" id="ARBA00022475"/>
    </source>
</evidence>